<dbReference type="PANTHER" id="PTHR11727">
    <property type="entry name" value="DIMETHYLADENOSINE TRANSFERASE"/>
    <property type="match status" value="1"/>
</dbReference>
<evidence type="ECO:0000256" key="3">
    <source>
        <dbReference type="ARBA" id="ARBA00022603"/>
    </source>
</evidence>
<dbReference type="HAMAP" id="MF_00607">
    <property type="entry name" value="16SrRNA_methyltr_A"/>
    <property type="match status" value="1"/>
</dbReference>
<dbReference type="GO" id="GO:0003723">
    <property type="term" value="F:RNA binding"/>
    <property type="evidence" value="ECO:0007669"/>
    <property type="project" value="UniProtKB-UniRule"/>
</dbReference>
<feature type="binding site" evidence="7 8">
    <location>
        <position position="30"/>
    </location>
    <ligand>
        <name>S-adenosyl-L-methionine</name>
        <dbReference type="ChEBI" id="CHEBI:59789"/>
    </ligand>
</feature>
<feature type="binding site" evidence="7 8">
    <location>
        <position position="104"/>
    </location>
    <ligand>
        <name>S-adenosyl-L-methionine</name>
        <dbReference type="ChEBI" id="CHEBI:59789"/>
    </ligand>
</feature>
<dbReference type="InterPro" id="IPR020596">
    <property type="entry name" value="rRNA_Ade_Mease_Trfase_CS"/>
</dbReference>
<dbReference type="PANTHER" id="PTHR11727:SF7">
    <property type="entry name" value="DIMETHYLADENOSINE TRANSFERASE-RELATED"/>
    <property type="match status" value="1"/>
</dbReference>
<dbReference type="InterPro" id="IPR023165">
    <property type="entry name" value="rRNA_Ade_diMease-like_C"/>
</dbReference>
<feature type="domain" description="Ribosomal RNA adenine methylase transferase N-terminal" evidence="9">
    <location>
        <begin position="37"/>
        <end position="207"/>
    </location>
</feature>
<keyword evidence="2 7" id="KW-0698">rRNA processing</keyword>
<evidence type="ECO:0000256" key="1">
    <source>
        <dbReference type="ARBA" id="ARBA00022490"/>
    </source>
</evidence>
<evidence type="ECO:0000259" key="9">
    <source>
        <dbReference type="SMART" id="SM00650"/>
    </source>
</evidence>
<reference evidence="10 11" key="1">
    <citation type="submission" date="2019-08" db="EMBL/GenBank/DDBJ databases">
        <title>In-depth cultivation of the pig gut microbiome towards novel bacterial diversity and tailored functional studies.</title>
        <authorList>
            <person name="Wylensek D."/>
            <person name="Hitch T.C.A."/>
            <person name="Clavel T."/>
        </authorList>
    </citation>
    <scope>NUCLEOTIDE SEQUENCE [LARGE SCALE GENOMIC DNA]</scope>
    <source>
        <strain evidence="10 11">NM-380-WT-3C1</strain>
    </source>
</reference>
<dbReference type="Gene3D" id="3.40.50.150">
    <property type="entry name" value="Vaccinia Virus protein VP39"/>
    <property type="match status" value="1"/>
</dbReference>
<dbReference type="NCBIfam" id="TIGR00755">
    <property type="entry name" value="ksgA"/>
    <property type="match status" value="1"/>
</dbReference>
<dbReference type="GO" id="GO:0005829">
    <property type="term" value="C:cytosol"/>
    <property type="evidence" value="ECO:0007669"/>
    <property type="project" value="TreeGrafter"/>
</dbReference>
<evidence type="ECO:0000256" key="7">
    <source>
        <dbReference type="HAMAP-Rule" id="MF_00607"/>
    </source>
</evidence>
<dbReference type="Proteomes" id="UP000460549">
    <property type="component" value="Unassembled WGS sequence"/>
</dbReference>
<accession>A0A7X2PAD4</accession>
<dbReference type="PROSITE" id="PS01131">
    <property type="entry name" value="RRNA_A_DIMETH"/>
    <property type="match status" value="1"/>
</dbReference>
<dbReference type="Pfam" id="PF00398">
    <property type="entry name" value="RrnaAD"/>
    <property type="match status" value="1"/>
</dbReference>
<feature type="binding site" evidence="7 8">
    <location>
        <position position="57"/>
    </location>
    <ligand>
        <name>S-adenosyl-L-methionine</name>
        <dbReference type="ChEBI" id="CHEBI:59789"/>
    </ligand>
</feature>
<evidence type="ECO:0000256" key="6">
    <source>
        <dbReference type="ARBA" id="ARBA00022884"/>
    </source>
</evidence>
<dbReference type="GO" id="GO:0052908">
    <property type="term" value="F:16S rRNA (adenine(1518)-N(6)/adenine(1519)-N(6))-dimethyltransferase activity"/>
    <property type="evidence" value="ECO:0007669"/>
    <property type="project" value="UniProtKB-EC"/>
</dbReference>
<dbReference type="EMBL" id="VUNN01000001">
    <property type="protein sequence ID" value="MSU05265.1"/>
    <property type="molecule type" value="Genomic_DNA"/>
</dbReference>
<gene>
    <name evidence="7 10" type="primary">rsmA</name>
    <name evidence="7" type="synonym">ksgA</name>
    <name evidence="10" type="ORF">FYJ80_00490</name>
</gene>
<comment type="similarity">
    <text evidence="7">Belongs to the class I-like SAM-binding methyltransferase superfamily. rRNA adenine N(6)-methyltransferase family. RsmA subfamily.</text>
</comment>
<comment type="function">
    <text evidence="7">Specifically dimethylates two adjacent adenosines (A1518 and A1519) in the loop of a conserved hairpin near the 3'-end of 16S rRNA in the 30S particle. May play a critical role in biogenesis of 30S subunits.</text>
</comment>
<dbReference type="PROSITE" id="PS51689">
    <property type="entry name" value="SAM_RNA_A_N6_MT"/>
    <property type="match status" value="1"/>
</dbReference>
<comment type="subcellular location">
    <subcellularLocation>
        <location evidence="7">Cytoplasm</location>
    </subcellularLocation>
</comment>
<proteinExistence type="inferred from homology"/>
<protein>
    <recommendedName>
        <fullName evidence="7">Ribosomal RNA small subunit methyltransferase A</fullName>
        <ecNumber evidence="7">2.1.1.182</ecNumber>
    </recommendedName>
    <alternativeName>
        <fullName evidence="7">16S rRNA (adenine(1518)-N(6)/adenine(1519)-N(6))-dimethyltransferase</fullName>
    </alternativeName>
    <alternativeName>
        <fullName evidence="7">16S rRNA dimethyladenosine transferase</fullName>
    </alternativeName>
    <alternativeName>
        <fullName evidence="7">16S rRNA dimethylase</fullName>
    </alternativeName>
    <alternativeName>
        <fullName evidence="7">S-adenosylmethionine-6-N', N'-adenosyl(rRNA) dimethyltransferase</fullName>
    </alternativeName>
</protein>
<organism evidence="10 11">
    <name type="scientific">Bullifex porci</name>
    <dbReference type="NCBI Taxonomy" id="2606638"/>
    <lineage>
        <taxon>Bacteria</taxon>
        <taxon>Pseudomonadati</taxon>
        <taxon>Spirochaetota</taxon>
        <taxon>Spirochaetia</taxon>
        <taxon>Spirochaetales</taxon>
        <taxon>Spirochaetaceae</taxon>
        <taxon>Bullifex</taxon>
    </lineage>
</organism>
<keyword evidence="6 7" id="KW-0694">RNA-binding</keyword>
<dbReference type="Gene3D" id="1.10.8.100">
    <property type="entry name" value="Ribosomal RNA adenine dimethylase-like, domain 2"/>
    <property type="match status" value="1"/>
</dbReference>
<dbReference type="InterPro" id="IPR029063">
    <property type="entry name" value="SAM-dependent_MTases_sf"/>
</dbReference>
<evidence type="ECO:0000256" key="8">
    <source>
        <dbReference type="PROSITE-ProRule" id="PRU01026"/>
    </source>
</evidence>
<keyword evidence="3 7" id="KW-0489">Methyltransferase</keyword>
<evidence type="ECO:0000256" key="5">
    <source>
        <dbReference type="ARBA" id="ARBA00022691"/>
    </source>
</evidence>
<keyword evidence="5 7" id="KW-0949">S-adenosyl-L-methionine</keyword>
<dbReference type="SUPFAM" id="SSF53335">
    <property type="entry name" value="S-adenosyl-L-methionine-dependent methyltransferases"/>
    <property type="match status" value="1"/>
</dbReference>
<keyword evidence="4 7" id="KW-0808">Transferase</keyword>
<keyword evidence="11" id="KW-1185">Reference proteome</keyword>
<dbReference type="CDD" id="cd02440">
    <property type="entry name" value="AdoMet_MTases"/>
    <property type="match status" value="1"/>
</dbReference>
<dbReference type="AlphaFoldDB" id="A0A7X2PAD4"/>
<comment type="caution">
    <text evidence="10">The sequence shown here is derived from an EMBL/GenBank/DDBJ whole genome shotgun (WGS) entry which is preliminary data.</text>
</comment>
<evidence type="ECO:0000313" key="10">
    <source>
        <dbReference type="EMBL" id="MSU05265.1"/>
    </source>
</evidence>
<feature type="binding site" evidence="7 8">
    <location>
        <position position="122"/>
    </location>
    <ligand>
        <name>S-adenosyl-L-methionine</name>
        <dbReference type="ChEBI" id="CHEBI:59789"/>
    </ligand>
</feature>
<evidence type="ECO:0000256" key="2">
    <source>
        <dbReference type="ARBA" id="ARBA00022552"/>
    </source>
</evidence>
<dbReference type="InterPro" id="IPR001737">
    <property type="entry name" value="KsgA/Erm"/>
</dbReference>
<keyword evidence="1 7" id="KW-0963">Cytoplasm</keyword>
<feature type="binding site" evidence="7 8">
    <location>
        <position position="32"/>
    </location>
    <ligand>
        <name>S-adenosyl-L-methionine</name>
        <dbReference type="ChEBI" id="CHEBI:59789"/>
    </ligand>
</feature>
<dbReference type="InterPro" id="IPR020598">
    <property type="entry name" value="rRNA_Ade_methylase_Trfase_N"/>
</dbReference>
<name>A0A7X2PAD4_9SPIO</name>
<evidence type="ECO:0000313" key="11">
    <source>
        <dbReference type="Proteomes" id="UP000460549"/>
    </source>
</evidence>
<evidence type="ECO:0000256" key="4">
    <source>
        <dbReference type="ARBA" id="ARBA00022679"/>
    </source>
</evidence>
<comment type="catalytic activity">
    <reaction evidence="7">
        <text>adenosine(1518)/adenosine(1519) in 16S rRNA + 4 S-adenosyl-L-methionine = N(6)-dimethyladenosine(1518)/N(6)-dimethyladenosine(1519) in 16S rRNA + 4 S-adenosyl-L-homocysteine + 4 H(+)</text>
        <dbReference type="Rhea" id="RHEA:19609"/>
        <dbReference type="Rhea" id="RHEA-COMP:10232"/>
        <dbReference type="Rhea" id="RHEA-COMP:10233"/>
        <dbReference type="ChEBI" id="CHEBI:15378"/>
        <dbReference type="ChEBI" id="CHEBI:57856"/>
        <dbReference type="ChEBI" id="CHEBI:59789"/>
        <dbReference type="ChEBI" id="CHEBI:74411"/>
        <dbReference type="ChEBI" id="CHEBI:74493"/>
        <dbReference type="EC" id="2.1.1.182"/>
    </reaction>
</comment>
<dbReference type="EC" id="2.1.1.182" evidence="7"/>
<feature type="binding site" evidence="7 8">
    <location>
        <position position="78"/>
    </location>
    <ligand>
        <name>S-adenosyl-L-methionine</name>
        <dbReference type="ChEBI" id="CHEBI:59789"/>
    </ligand>
</feature>
<dbReference type="RefSeq" id="WP_154424166.1">
    <property type="nucleotide sequence ID" value="NZ_VUNN01000001.1"/>
</dbReference>
<dbReference type="SMART" id="SM00650">
    <property type="entry name" value="rADc"/>
    <property type="match status" value="1"/>
</dbReference>
<sequence length="284" mass="32035">MWNLNYDSVKEVISVLESEGLAMSKKFGQNFLIDHNARESIREKIAYKENLSAWEIGPGMGAITSLVLNSGIKVKAFEIDKGFCRLLKERAFSDEANFTLIEGDALKTIANQSEIPDIIYGNLPYNVGSIIIARLIENSILPERMVYTLQREVVERICAKENSDDYSSFSVLCQIDYKPTLSFVIRKGCFYPEPQVESAVVVMEKRKESLVPNDLRETFLEVNRALFSQRRKTIKNNLKALNLKDIDRVIASSNLAGNERAETLSIEKIVEIAKAVNSDKLSSL</sequence>
<dbReference type="InterPro" id="IPR011530">
    <property type="entry name" value="rRNA_adenine_dimethylase"/>
</dbReference>